<evidence type="ECO:0000313" key="2">
    <source>
        <dbReference type="EMBL" id="PWG59527.1"/>
    </source>
</evidence>
<dbReference type="Proteomes" id="UP000245753">
    <property type="component" value="Unassembled WGS sequence"/>
</dbReference>
<accession>A0A2U2MRP3</accession>
<dbReference type="OrthoDB" id="3239585at2"/>
<comment type="caution">
    <text evidence="2">The sequence shown here is derived from an EMBL/GenBank/DDBJ whole genome shotgun (WGS) entry which is preliminary data.</text>
</comment>
<dbReference type="EMBL" id="QFFN01000019">
    <property type="protein sequence ID" value="PWG59527.1"/>
    <property type="molecule type" value="Genomic_DNA"/>
</dbReference>
<evidence type="ECO:0000256" key="1">
    <source>
        <dbReference type="SAM" id="Phobius"/>
    </source>
</evidence>
<protein>
    <recommendedName>
        <fullName evidence="4">Pilus assembly protein</fullName>
    </recommendedName>
</protein>
<keyword evidence="3" id="KW-1185">Reference proteome</keyword>
<reference evidence="2 3" key="1">
    <citation type="journal article" date="2018" name="Int. J. Syst. Evol. Microbiol.">
        <title>Bifidobacterium catulorum sp. nov., a novel taxon from the faeces of the baby common marmoset (Callithrix jacchus).</title>
        <authorList>
            <person name="Modesto M."/>
            <person name="Michelini S."/>
            <person name="Oki K."/>
            <person name="Biavati B."/>
            <person name="Watanabe K."/>
            <person name="Mattarelli P."/>
        </authorList>
    </citation>
    <scope>NUCLEOTIDE SEQUENCE [LARGE SCALE GENOMIC DNA]</scope>
    <source>
        <strain evidence="2 3">MRM 8.19</strain>
    </source>
</reference>
<keyword evidence="1" id="KW-0812">Transmembrane</keyword>
<evidence type="ECO:0000313" key="3">
    <source>
        <dbReference type="Proteomes" id="UP000245753"/>
    </source>
</evidence>
<evidence type="ECO:0008006" key="4">
    <source>
        <dbReference type="Google" id="ProtNLM"/>
    </source>
</evidence>
<gene>
    <name evidence="2" type="ORF">DF200_07165</name>
</gene>
<keyword evidence="1" id="KW-0472">Membrane</keyword>
<name>A0A2U2MRP3_9BIFI</name>
<feature type="transmembrane region" description="Helical" evidence="1">
    <location>
        <begin position="129"/>
        <end position="148"/>
    </location>
</feature>
<feature type="transmembrane region" description="Helical" evidence="1">
    <location>
        <begin position="101"/>
        <end position="123"/>
    </location>
</feature>
<proteinExistence type="predicted"/>
<keyword evidence="1" id="KW-1133">Transmembrane helix</keyword>
<sequence length="167" mass="17923">MRNGGTASAALEELAGRRFATNRVTEERAAEVFEQRRGADETPEVARRVARDVFVACRVSERLGCETVRCLKAVASSYARSRLMDDLKAKALAMPRSTVRLLSALPAVTVVLGEMLGAGPLAFLFGSMPGLLCLSAGVLCYAVGLLWVEALMRRLHDDVGGADARTP</sequence>
<organism evidence="2 3">
    <name type="scientific">Bifidobacterium catulorum</name>
    <dbReference type="NCBI Taxonomy" id="1630173"/>
    <lineage>
        <taxon>Bacteria</taxon>
        <taxon>Bacillati</taxon>
        <taxon>Actinomycetota</taxon>
        <taxon>Actinomycetes</taxon>
        <taxon>Bifidobacteriales</taxon>
        <taxon>Bifidobacteriaceae</taxon>
        <taxon>Bifidobacterium</taxon>
    </lineage>
</organism>
<dbReference type="AlphaFoldDB" id="A0A2U2MRP3"/>